<dbReference type="InterPro" id="IPR004603">
    <property type="entry name" value="DNA_mismatch_endonuc_vsr"/>
</dbReference>
<reference evidence="7 8" key="1">
    <citation type="submission" date="2018-08" db="EMBL/GenBank/DDBJ databases">
        <title>A genome reference for cultivated species of the human gut microbiota.</title>
        <authorList>
            <person name="Zou Y."/>
            <person name="Xue W."/>
            <person name="Luo G."/>
        </authorList>
    </citation>
    <scope>NUCLEOTIDE SEQUENCE [LARGE SCALE GENOMIC DNA]</scope>
    <source>
        <strain evidence="7 8">AM27-17</strain>
    </source>
</reference>
<dbReference type="Pfam" id="PF03852">
    <property type="entry name" value="Vsr"/>
    <property type="match status" value="1"/>
</dbReference>
<keyword evidence="1" id="KW-0540">Nuclease</keyword>
<evidence type="ECO:0000256" key="2">
    <source>
        <dbReference type="ARBA" id="ARBA00022759"/>
    </source>
</evidence>
<evidence type="ECO:0000256" key="5">
    <source>
        <dbReference type="ARBA" id="ARBA00023204"/>
    </source>
</evidence>
<dbReference type="AlphaFoldDB" id="A0A414L5Z2"/>
<dbReference type="CDD" id="cd00221">
    <property type="entry name" value="Vsr"/>
    <property type="match status" value="1"/>
</dbReference>
<dbReference type="GO" id="GO:0016787">
    <property type="term" value="F:hydrolase activity"/>
    <property type="evidence" value="ECO:0007669"/>
    <property type="project" value="UniProtKB-KW"/>
</dbReference>
<keyword evidence="2 7" id="KW-0255">Endonuclease</keyword>
<protein>
    <submittedName>
        <fullName evidence="7">DNA mismatch endonuclease Vsr</fullName>
    </submittedName>
</protein>
<dbReference type="Gene3D" id="3.40.960.10">
    <property type="entry name" value="VSR Endonuclease"/>
    <property type="match status" value="1"/>
</dbReference>
<organism evidence="7 8">
    <name type="scientific">Bacteroides intestinalis</name>
    <dbReference type="NCBI Taxonomy" id="329854"/>
    <lineage>
        <taxon>Bacteria</taxon>
        <taxon>Pseudomonadati</taxon>
        <taxon>Bacteroidota</taxon>
        <taxon>Bacteroidia</taxon>
        <taxon>Bacteroidales</taxon>
        <taxon>Bacteroidaceae</taxon>
        <taxon>Bacteroides</taxon>
    </lineage>
</organism>
<dbReference type="EMBL" id="QSKV01000011">
    <property type="protein sequence ID" value="RHE90033.1"/>
    <property type="molecule type" value="Genomic_DNA"/>
</dbReference>
<dbReference type="GO" id="GO:0006298">
    <property type="term" value="P:mismatch repair"/>
    <property type="evidence" value="ECO:0007669"/>
    <property type="project" value="InterPro"/>
</dbReference>
<evidence type="ECO:0000256" key="3">
    <source>
        <dbReference type="ARBA" id="ARBA00022763"/>
    </source>
</evidence>
<dbReference type="SUPFAM" id="SSF52980">
    <property type="entry name" value="Restriction endonuclease-like"/>
    <property type="match status" value="1"/>
</dbReference>
<sequence length="180" mass="21395">MADVHSKLIRSYNMSKIKGKDTKPELMVRKYLFSHGFRYRVNVNVLPGKPDIVLPKYKTAIFINGCFWHGHENCKFYVLPKTRTEWWKQKIDRNKQRDIEVREKLRYIGWRTMVIWECQLKPRNKDKTLDAIVSALNQVFIDKYKIIPKRYSTSKDNLSIVAEEISPYQILKKDIDGNEG</sequence>
<keyword evidence="3" id="KW-0227">DNA damage</keyword>
<keyword evidence="4" id="KW-0378">Hydrolase</keyword>
<name>A0A414L5Z2_9BACE</name>
<comment type="caution">
    <text evidence="7">The sequence shown here is derived from an EMBL/GenBank/DDBJ whole genome shotgun (WGS) entry which is preliminary data.</text>
</comment>
<accession>A0A414L5Z2</accession>
<evidence type="ECO:0000256" key="1">
    <source>
        <dbReference type="ARBA" id="ARBA00022722"/>
    </source>
</evidence>
<dbReference type="NCBIfam" id="TIGR00632">
    <property type="entry name" value="vsr"/>
    <property type="match status" value="1"/>
</dbReference>
<evidence type="ECO:0000256" key="4">
    <source>
        <dbReference type="ARBA" id="ARBA00022801"/>
    </source>
</evidence>
<evidence type="ECO:0000313" key="8">
    <source>
        <dbReference type="Proteomes" id="UP000285650"/>
    </source>
</evidence>
<evidence type="ECO:0000313" key="7">
    <source>
        <dbReference type="EMBL" id="RHE90033.1"/>
    </source>
</evidence>
<proteinExistence type="inferred from homology"/>
<comment type="similarity">
    <text evidence="6">Belongs to the Vsr family.</text>
</comment>
<evidence type="ECO:0000256" key="6">
    <source>
        <dbReference type="ARBA" id="ARBA00029466"/>
    </source>
</evidence>
<gene>
    <name evidence="7" type="primary">vsr</name>
    <name evidence="7" type="ORF">DW712_15860</name>
</gene>
<dbReference type="GO" id="GO:0004519">
    <property type="term" value="F:endonuclease activity"/>
    <property type="evidence" value="ECO:0007669"/>
    <property type="project" value="UniProtKB-KW"/>
</dbReference>
<dbReference type="InterPro" id="IPR011335">
    <property type="entry name" value="Restrct_endonuc-II-like"/>
</dbReference>
<dbReference type="Proteomes" id="UP000285650">
    <property type="component" value="Unassembled WGS sequence"/>
</dbReference>
<keyword evidence="5" id="KW-0234">DNA repair</keyword>